<organism evidence="1 2">
    <name type="scientific">Miniphocaeibacter halophilus</name>
    <dbReference type="NCBI Taxonomy" id="2931922"/>
    <lineage>
        <taxon>Bacteria</taxon>
        <taxon>Bacillati</taxon>
        <taxon>Bacillota</taxon>
        <taxon>Tissierellia</taxon>
        <taxon>Tissierellales</taxon>
        <taxon>Peptoniphilaceae</taxon>
        <taxon>Miniphocaeibacter</taxon>
    </lineage>
</organism>
<proteinExistence type="predicted"/>
<evidence type="ECO:0000313" key="1">
    <source>
        <dbReference type="EMBL" id="QQK08679.1"/>
    </source>
</evidence>
<gene>
    <name evidence="1" type="ORF">JFY71_03820</name>
</gene>
<accession>A0AC61MSP4</accession>
<keyword evidence="2" id="KW-1185">Reference proteome</keyword>
<dbReference type="EMBL" id="CP066744">
    <property type="protein sequence ID" value="QQK08679.1"/>
    <property type="molecule type" value="Genomic_DNA"/>
</dbReference>
<dbReference type="Proteomes" id="UP000595814">
    <property type="component" value="Chromosome"/>
</dbReference>
<evidence type="ECO:0000313" key="2">
    <source>
        <dbReference type="Proteomes" id="UP000595814"/>
    </source>
</evidence>
<reference evidence="1 2" key="1">
    <citation type="journal article" date="2022" name="Int. J. Syst. Evol. Microbiol.">
        <title>Miniphocaeibacter halophilus sp. nov., an ammonium-tolerant acetate-producing bacterium isolated from a biogas system.</title>
        <authorList>
            <person name="Schnurer A."/>
            <person name="Singh A."/>
            <person name="Bi S."/>
            <person name="Qiao W."/>
            <person name="Westerholm M."/>
        </authorList>
    </citation>
    <scope>NUCLEOTIDE SEQUENCE [LARGE SCALE GENOMIC DNA]</scope>
    <source>
        <strain evidence="1 2">AMB_01</strain>
    </source>
</reference>
<name>A0AC61MSP4_9FIRM</name>
<sequence>MKKILGLLLVFTVLLTSCAKNNEETLPPTDTKETKTTENIEPVEKSVLEINGNDVLIGESGLKFTIPENYVQYSDEEVLETLEYGNEALSSEMTEEEKTLYLDSTLVFENSENYNSIQLMLDSTVGEITLEEFTEILSNPLAEETTVEKIEIEGIPANLTKYKLNLEEEELFYTEIALVKGNDAFIAIFTTDNEGSMDNLIDNFSK</sequence>
<protein>
    <submittedName>
        <fullName evidence="1">Uncharacterized protein</fullName>
    </submittedName>
</protein>